<accession>A0A3P1V5R8</accession>
<dbReference type="SUPFAM" id="SSF47413">
    <property type="entry name" value="lambda repressor-like DNA-binding domains"/>
    <property type="match status" value="1"/>
</dbReference>
<proteinExistence type="predicted"/>
<dbReference type="PROSITE" id="PS50943">
    <property type="entry name" value="HTH_CROC1"/>
    <property type="match status" value="1"/>
</dbReference>
<name>A0A3P1V5R8_9STRE</name>
<comment type="caution">
    <text evidence="2">The sequence shown here is derived from an EMBL/GenBank/DDBJ whole genome shotgun (WGS) entry which is preliminary data.</text>
</comment>
<organism evidence="2 3">
    <name type="scientific">Streptococcus minor</name>
    <dbReference type="NCBI Taxonomy" id="229549"/>
    <lineage>
        <taxon>Bacteria</taxon>
        <taxon>Bacillati</taxon>
        <taxon>Bacillota</taxon>
        <taxon>Bacilli</taxon>
        <taxon>Lactobacillales</taxon>
        <taxon>Streptococcaceae</taxon>
        <taxon>Streptococcus</taxon>
    </lineage>
</organism>
<dbReference type="Pfam" id="PF13443">
    <property type="entry name" value="HTH_26"/>
    <property type="match status" value="1"/>
</dbReference>
<keyword evidence="3" id="KW-1185">Reference proteome</keyword>
<gene>
    <name evidence="2" type="ORF">EII38_09575</name>
</gene>
<dbReference type="SMART" id="SM00530">
    <property type="entry name" value="HTH_XRE"/>
    <property type="match status" value="1"/>
</dbReference>
<dbReference type="InterPro" id="IPR001387">
    <property type="entry name" value="Cro/C1-type_HTH"/>
</dbReference>
<protein>
    <submittedName>
        <fullName evidence="2">XRE family transcriptional regulator</fullName>
    </submittedName>
</protein>
<reference evidence="2 3" key="1">
    <citation type="submission" date="2018-11" db="EMBL/GenBank/DDBJ databases">
        <title>Genomes From Bacteria Associated with the Canine Oral Cavity: a Test Case for Automated Genome-Based Taxonomic Assignment.</title>
        <authorList>
            <person name="Coil D.A."/>
            <person name="Jospin G."/>
            <person name="Darling A.E."/>
            <person name="Wallis C."/>
            <person name="Davis I.J."/>
            <person name="Harris S."/>
            <person name="Eisen J.A."/>
            <person name="Holcombe L.J."/>
            <person name="O'Flynn C."/>
        </authorList>
    </citation>
    <scope>NUCLEOTIDE SEQUENCE [LARGE SCALE GENOMIC DNA]</scope>
    <source>
        <strain evidence="2 3">OH4621_COT-116</strain>
    </source>
</reference>
<dbReference type="InterPro" id="IPR010982">
    <property type="entry name" value="Lambda_DNA-bd_dom_sf"/>
</dbReference>
<dbReference type="AlphaFoldDB" id="A0A3P1V5R8"/>
<dbReference type="Gene3D" id="1.10.260.40">
    <property type="entry name" value="lambda repressor-like DNA-binding domains"/>
    <property type="match status" value="1"/>
</dbReference>
<dbReference type="GO" id="GO:0003677">
    <property type="term" value="F:DNA binding"/>
    <property type="evidence" value="ECO:0007669"/>
    <property type="project" value="InterPro"/>
</dbReference>
<dbReference type="EMBL" id="RQZA01000016">
    <property type="protein sequence ID" value="RRD29481.1"/>
    <property type="molecule type" value="Genomic_DNA"/>
</dbReference>
<dbReference type="Proteomes" id="UP000281771">
    <property type="component" value="Unassembled WGS sequence"/>
</dbReference>
<sequence length="63" mass="7273">MWKKLNELVAKRDMTIKELSEKSGVPYSTIRDTAFRDIGFQKACKLADVLEISLDELREKGEK</sequence>
<dbReference type="CDD" id="cd00093">
    <property type="entry name" value="HTH_XRE"/>
    <property type="match status" value="1"/>
</dbReference>
<evidence type="ECO:0000313" key="3">
    <source>
        <dbReference type="Proteomes" id="UP000281771"/>
    </source>
</evidence>
<feature type="domain" description="HTH cro/C1-type" evidence="1">
    <location>
        <begin position="5"/>
        <end position="57"/>
    </location>
</feature>
<dbReference type="RefSeq" id="WP_124777993.1">
    <property type="nucleotide sequence ID" value="NZ_RQZA01000016.1"/>
</dbReference>
<evidence type="ECO:0000313" key="2">
    <source>
        <dbReference type="EMBL" id="RRD29481.1"/>
    </source>
</evidence>
<evidence type="ECO:0000259" key="1">
    <source>
        <dbReference type="PROSITE" id="PS50943"/>
    </source>
</evidence>